<dbReference type="Proteomes" id="UP000761380">
    <property type="component" value="Unassembled WGS sequence"/>
</dbReference>
<reference evidence="1" key="1">
    <citation type="submission" date="2019-04" db="EMBL/GenBank/DDBJ databases">
        <title>Evolution of Biomass-Degrading Anaerobic Consortia Revealed by Metagenomics.</title>
        <authorList>
            <person name="Peng X."/>
        </authorList>
    </citation>
    <scope>NUCLEOTIDE SEQUENCE</scope>
    <source>
        <strain evidence="1">SIG240</strain>
    </source>
</reference>
<name>A0A927WH08_SELRU</name>
<organism evidence="1 2">
    <name type="scientific">Selenomonas ruminantium</name>
    <dbReference type="NCBI Taxonomy" id="971"/>
    <lineage>
        <taxon>Bacteria</taxon>
        <taxon>Bacillati</taxon>
        <taxon>Bacillota</taxon>
        <taxon>Negativicutes</taxon>
        <taxon>Selenomonadales</taxon>
        <taxon>Selenomonadaceae</taxon>
        <taxon>Selenomonas</taxon>
    </lineage>
</organism>
<dbReference type="InterPro" id="IPR052042">
    <property type="entry name" value="Tail_sheath_structural"/>
</dbReference>
<proteinExistence type="predicted"/>
<sequence length="483" mass="52894">MAYFHGIKASEVPTSLIPPVNTTAGLPVVWGTAPVHLTDDPQAYVNKPVICYEYSEAVKALGYSGNWKDFTLCESMFSEFRLYGVKPIIFINVLDPTKHKTAEPEKAVPLVSGVATITDPVIKSTLVVKDGIGGTKLVENEDYIAEFNDDGELVITDIAGGPDSGLESFAVSYDKVDASKVTAMDIIGGVSQSGEVKGLEWASAIYTLFSMVPGILAAPGWSQDPTVAAVLKAKALTLCGLFRCIALTDVDTKEVKSYSKVNVWKNNNNYTGVNQLVCWPCVRNGDAIYHMSTHLLGIIGVMDARNDDVPYESPSNLSMQATGACLADGTEVALTLDQANMLNAQGIITALNFNGGWKSWGNYTGAYPSVTDPKDCFICVRRFFDWQYQTFILSYWQKVDRPLMPRLIKSIVDSEMVRLNGFVARGFLIGADIQFLESENPLTDLTQGIIRVHSYITPPVPMQECECIFEYNVDNFKALFEAA</sequence>
<comment type="caution">
    <text evidence="1">The sequence shown here is derived from an EMBL/GenBank/DDBJ whole genome shotgun (WGS) entry which is preliminary data.</text>
</comment>
<dbReference type="PANTHER" id="PTHR35861:SF2">
    <property type="entry name" value="FELS-2 PROPHAGE PROTEIN"/>
    <property type="match status" value="1"/>
</dbReference>
<evidence type="ECO:0000313" key="2">
    <source>
        <dbReference type="Proteomes" id="UP000761380"/>
    </source>
</evidence>
<gene>
    <name evidence="1" type="ORF">E7201_00785</name>
</gene>
<evidence type="ECO:0000313" key="1">
    <source>
        <dbReference type="EMBL" id="MBE6091706.1"/>
    </source>
</evidence>
<dbReference type="AlphaFoldDB" id="A0A927WH08"/>
<protein>
    <submittedName>
        <fullName evidence="1">Phage tail sheath family protein</fullName>
    </submittedName>
</protein>
<dbReference type="PANTHER" id="PTHR35861">
    <property type="match status" value="1"/>
</dbReference>
<accession>A0A927WH08</accession>
<dbReference type="EMBL" id="SVBY01000003">
    <property type="protein sequence ID" value="MBE6091706.1"/>
    <property type="molecule type" value="Genomic_DNA"/>
</dbReference>